<evidence type="ECO:0000256" key="1">
    <source>
        <dbReference type="ARBA" id="ARBA00004141"/>
    </source>
</evidence>
<dbReference type="InterPro" id="IPR039765">
    <property type="entry name" value="Yip5/YIPF1/YIPF2"/>
</dbReference>
<feature type="domain" description="Yip1" evidence="7">
    <location>
        <begin position="97"/>
        <end position="204"/>
    </location>
</feature>
<name>A0A2G9V0A0_TELCI</name>
<dbReference type="AlphaFoldDB" id="A0A2G9V0A0"/>
<dbReference type="PANTHER" id="PTHR12822:SF2">
    <property type="entry name" value="PROTEIN YIPF"/>
    <property type="match status" value="1"/>
</dbReference>
<dbReference type="GO" id="GO:0005794">
    <property type="term" value="C:Golgi apparatus"/>
    <property type="evidence" value="ECO:0007669"/>
    <property type="project" value="InterPro"/>
</dbReference>
<dbReference type="PANTHER" id="PTHR12822">
    <property type="entry name" value="PROTEIN YIPF"/>
    <property type="match status" value="1"/>
</dbReference>
<comment type="subcellular location">
    <subcellularLocation>
        <location evidence="1">Membrane</location>
        <topology evidence="1">Multi-pass membrane protein</topology>
    </subcellularLocation>
</comment>
<evidence type="ECO:0000256" key="4">
    <source>
        <dbReference type="ARBA" id="ARBA00022989"/>
    </source>
</evidence>
<keyword evidence="5 6" id="KW-0472">Membrane</keyword>
<feature type="transmembrane region" description="Helical" evidence="6">
    <location>
        <begin position="130"/>
        <end position="149"/>
    </location>
</feature>
<proteinExistence type="inferred from homology"/>
<dbReference type="Proteomes" id="UP000230423">
    <property type="component" value="Unassembled WGS sequence"/>
</dbReference>
<reference evidence="8 9" key="1">
    <citation type="submission" date="2015-09" db="EMBL/GenBank/DDBJ databases">
        <title>Draft genome of the parasitic nematode Teladorsagia circumcincta isolate WARC Sus (inbred).</title>
        <authorList>
            <person name="Mitreva M."/>
        </authorList>
    </citation>
    <scope>NUCLEOTIDE SEQUENCE [LARGE SCALE GENOMIC DNA]</scope>
    <source>
        <strain evidence="8 9">S</strain>
    </source>
</reference>
<dbReference type="EMBL" id="KZ345093">
    <property type="protein sequence ID" value="PIO75929.1"/>
    <property type="molecule type" value="Genomic_DNA"/>
</dbReference>
<comment type="similarity">
    <text evidence="2">Belongs to the YIP1 family.</text>
</comment>
<organism evidence="8 9">
    <name type="scientific">Teladorsagia circumcincta</name>
    <name type="common">Brown stomach worm</name>
    <name type="synonym">Ostertagia circumcincta</name>
    <dbReference type="NCBI Taxonomy" id="45464"/>
    <lineage>
        <taxon>Eukaryota</taxon>
        <taxon>Metazoa</taxon>
        <taxon>Ecdysozoa</taxon>
        <taxon>Nematoda</taxon>
        <taxon>Chromadorea</taxon>
        <taxon>Rhabditida</taxon>
        <taxon>Rhabditina</taxon>
        <taxon>Rhabditomorpha</taxon>
        <taxon>Strongyloidea</taxon>
        <taxon>Trichostrongylidae</taxon>
        <taxon>Teladorsagia</taxon>
    </lineage>
</organism>
<dbReference type="InterPro" id="IPR006977">
    <property type="entry name" value="Yip1_dom"/>
</dbReference>
<evidence type="ECO:0000256" key="6">
    <source>
        <dbReference type="SAM" id="Phobius"/>
    </source>
</evidence>
<keyword evidence="9" id="KW-1185">Reference proteome</keyword>
<dbReference type="GO" id="GO:0016020">
    <property type="term" value="C:membrane"/>
    <property type="evidence" value="ECO:0007669"/>
    <property type="project" value="UniProtKB-SubCell"/>
</dbReference>
<feature type="transmembrane region" description="Helical" evidence="6">
    <location>
        <begin position="155"/>
        <end position="175"/>
    </location>
</feature>
<dbReference type="OrthoDB" id="10256463at2759"/>
<dbReference type="Pfam" id="PF04893">
    <property type="entry name" value="Yip1"/>
    <property type="match status" value="1"/>
</dbReference>
<evidence type="ECO:0000259" key="7">
    <source>
        <dbReference type="Pfam" id="PF04893"/>
    </source>
</evidence>
<evidence type="ECO:0000313" key="8">
    <source>
        <dbReference type="EMBL" id="PIO75929.1"/>
    </source>
</evidence>
<feature type="transmembrane region" description="Helical" evidence="6">
    <location>
        <begin position="93"/>
        <end position="118"/>
    </location>
</feature>
<protein>
    <submittedName>
        <fullName evidence="8">Yip1 domain protein</fullName>
    </submittedName>
</protein>
<evidence type="ECO:0000313" key="9">
    <source>
        <dbReference type="Proteomes" id="UP000230423"/>
    </source>
</evidence>
<dbReference type="GO" id="GO:0031267">
    <property type="term" value="F:small GTPase binding"/>
    <property type="evidence" value="ECO:0007669"/>
    <property type="project" value="InterPro"/>
</dbReference>
<evidence type="ECO:0000256" key="5">
    <source>
        <dbReference type="ARBA" id="ARBA00023136"/>
    </source>
</evidence>
<evidence type="ECO:0000256" key="3">
    <source>
        <dbReference type="ARBA" id="ARBA00022692"/>
    </source>
</evidence>
<keyword evidence="4 6" id="KW-1133">Transmembrane helix</keyword>
<feature type="transmembrane region" description="Helical" evidence="6">
    <location>
        <begin position="187"/>
        <end position="207"/>
    </location>
</feature>
<sequence length="431" mass="49345">MANLEFHPFQDGFSINSTNTQGFTGSIGDQNRLVTDTSDSISPSGRKSNFFSMEFYQQFFDVETDQVLKRVLNSIVPTNNNFILDYVHPMPDLWVTSSAMLVFLYVVVIPVILSTILWQRKAEMQYALSDLLCAYGYSLSIFIPVSILWTLNVNWFRWVLIIAAVSLSGAVLVRALWPAFKSDPNKLVAYGSIFGVILLHFLLAFTFKASAQHYVTILFLRRVVDFLDSAFIKDKEASCEGQANLCILLDRSKDQKMIGMVNVQCDSPIDYYAAAPLHLTPRNSCDDVVRPPLKRTPSYRPLFLSHKHKVEYSADGRKMTDGVMTEKAEPNKLWEELILRSFVNHFEDEIQSPVESYKTLESELEKLNIKDKSLYRSTYSLVSPNRVEGVRMHLEDDESSNRKHKRSFTTDLKLLPFIRSINRKKKSDKAK</sequence>
<dbReference type="GO" id="GO:0016192">
    <property type="term" value="P:vesicle-mediated transport"/>
    <property type="evidence" value="ECO:0007669"/>
    <property type="project" value="InterPro"/>
</dbReference>
<keyword evidence="3 6" id="KW-0812">Transmembrane</keyword>
<accession>A0A2G9V0A0</accession>
<evidence type="ECO:0000256" key="2">
    <source>
        <dbReference type="ARBA" id="ARBA00010596"/>
    </source>
</evidence>
<gene>
    <name evidence="8" type="ORF">TELCIR_02014</name>
</gene>